<evidence type="ECO:0000313" key="2">
    <source>
        <dbReference type="Proteomes" id="UP001165121"/>
    </source>
</evidence>
<proteinExistence type="predicted"/>
<dbReference type="OrthoDB" id="121136at2759"/>
<evidence type="ECO:0000313" key="1">
    <source>
        <dbReference type="EMBL" id="GMF22408.1"/>
    </source>
</evidence>
<name>A0A9W6WQ11_9STRA</name>
<gene>
    <name evidence="1" type="ORF">Pfra01_000328500</name>
</gene>
<dbReference type="EMBL" id="BSXT01000250">
    <property type="protein sequence ID" value="GMF22408.1"/>
    <property type="molecule type" value="Genomic_DNA"/>
</dbReference>
<organism evidence="1 2">
    <name type="scientific">Phytophthora fragariaefolia</name>
    <dbReference type="NCBI Taxonomy" id="1490495"/>
    <lineage>
        <taxon>Eukaryota</taxon>
        <taxon>Sar</taxon>
        <taxon>Stramenopiles</taxon>
        <taxon>Oomycota</taxon>
        <taxon>Peronosporomycetes</taxon>
        <taxon>Peronosporales</taxon>
        <taxon>Peronosporaceae</taxon>
        <taxon>Phytophthora</taxon>
    </lineage>
</organism>
<protein>
    <submittedName>
        <fullName evidence="1">Unnamed protein product</fullName>
    </submittedName>
</protein>
<dbReference type="AlphaFoldDB" id="A0A9W6WQ11"/>
<dbReference type="Proteomes" id="UP001165121">
    <property type="component" value="Unassembled WGS sequence"/>
</dbReference>
<comment type="caution">
    <text evidence="1">The sequence shown here is derived from an EMBL/GenBank/DDBJ whole genome shotgun (WGS) entry which is preliminary data.</text>
</comment>
<reference evidence="1" key="1">
    <citation type="submission" date="2023-04" db="EMBL/GenBank/DDBJ databases">
        <title>Phytophthora fragariaefolia NBRC 109709.</title>
        <authorList>
            <person name="Ichikawa N."/>
            <person name="Sato H."/>
            <person name="Tonouchi N."/>
        </authorList>
    </citation>
    <scope>NUCLEOTIDE SEQUENCE</scope>
    <source>
        <strain evidence="1">NBRC 109709</strain>
    </source>
</reference>
<keyword evidence="2" id="KW-1185">Reference proteome</keyword>
<sequence>MSPEHDVILGKPWLTTYQPITDWCTYHLQFKPQGLKPELRKVEVSGAEFRAKVKRHDYDEIYRVKITPAQPVTEEPQEIVPLLDEFADVFPDALPDGLPPHRRVEFELNM</sequence>
<accession>A0A9W6WQ11</accession>